<dbReference type="CDD" id="cd01561">
    <property type="entry name" value="CBS_like"/>
    <property type="match status" value="1"/>
</dbReference>
<dbReference type="Gene3D" id="3.40.50.620">
    <property type="entry name" value="HUPs"/>
    <property type="match status" value="1"/>
</dbReference>
<feature type="binding site" evidence="19">
    <location>
        <position position="72"/>
    </location>
    <ligand>
        <name>pyridoxal 5'-phosphate</name>
        <dbReference type="ChEBI" id="CHEBI:597326"/>
    </ligand>
</feature>
<evidence type="ECO:0000256" key="3">
    <source>
        <dbReference type="ARBA" id="ARBA00005594"/>
    </source>
</evidence>
<evidence type="ECO:0000313" key="22">
    <source>
        <dbReference type="EMBL" id="SMC76009.1"/>
    </source>
</evidence>
<dbReference type="Pfam" id="PF23493">
    <property type="entry name" value="CysS_C"/>
    <property type="match status" value="1"/>
</dbReference>
<dbReference type="InterPro" id="IPR056411">
    <property type="entry name" value="CysS_C"/>
</dbReference>
<comment type="subcellular location">
    <subcellularLocation>
        <location evidence="18">Cytoplasm</location>
    </subcellularLocation>
</comment>
<dbReference type="RefSeq" id="WP_084068935.1">
    <property type="nucleotide sequence ID" value="NZ_FWXY01000009.1"/>
</dbReference>
<keyword evidence="10 18" id="KW-0547">Nucleotide-binding</keyword>
<evidence type="ECO:0000256" key="18">
    <source>
        <dbReference type="HAMAP-Rule" id="MF_00041"/>
    </source>
</evidence>
<dbReference type="PANTHER" id="PTHR10314">
    <property type="entry name" value="CYSTATHIONINE BETA-SYNTHASE"/>
    <property type="match status" value="1"/>
</dbReference>
<evidence type="ECO:0000256" key="10">
    <source>
        <dbReference type="ARBA" id="ARBA00022741"/>
    </source>
</evidence>
<proteinExistence type="inferred from homology"/>
<dbReference type="InterPro" id="IPR050214">
    <property type="entry name" value="Cys_Synth/Cystath_Beta-Synth"/>
</dbReference>
<organism evidence="22 23">
    <name type="scientific">Desulfocicer vacuolatum DSM 3385</name>
    <dbReference type="NCBI Taxonomy" id="1121400"/>
    <lineage>
        <taxon>Bacteria</taxon>
        <taxon>Pseudomonadati</taxon>
        <taxon>Thermodesulfobacteriota</taxon>
        <taxon>Desulfobacteria</taxon>
        <taxon>Desulfobacterales</taxon>
        <taxon>Desulfobacteraceae</taxon>
        <taxon>Desulfocicer</taxon>
    </lineage>
</organism>
<gene>
    <name evidence="18" type="primary">cysS</name>
    <name evidence="22" type="ORF">SAMN02746065_109102</name>
</gene>
<feature type="domain" description="Cysteinyl-tRNA synthetase class Ia DALR" evidence="21">
    <location>
        <begin position="653"/>
        <end position="721"/>
    </location>
</feature>
<reference evidence="22 23" key="1">
    <citation type="submission" date="2017-04" db="EMBL/GenBank/DDBJ databases">
        <authorList>
            <person name="Afonso C.L."/>
            <person name="Miller P.J."/>
            <person name="Scott M.A."/>
            <person name="Spackman E."/>
            <person name="Goraichik I."/>
            <person name="Dimitrov K.M."/>
            <person name="Suarez D.L."/>
            <person name="Swayne D.E."/>
        </authorList>
    </citation>
    <scope>NUCLEOTIDE SEQUENCE [LARGE SCALE GENOMIC DNA]</scope>
    <source>
        <strain evidence="22 23">DSM 3385</strain>
    </source>
</reference>
<evidence type="ECO:0000256" key="14">
    <source>
        <dbReference type="ARBA" id="ARBA00022917"/>
    </source>
</evidence>
<feature type="modified residue" description="N6-(pyridoxal phosphate)lysine" evidence="20">
    <location>
        <position position="42"/>
    </location>
</feature>
<evidence type="ECO:0000256" key="16">
    <source>
        <dbReference type="ARBA" id="ARBA00023192"/>
    </source>
</evidence>
<dbReference type="SMART" id="SM00840">
    <property type="entry name" value="DALR_2"/>
    <property type="match status" value="1"/>
</dbReference>
<comment type="catalytic activity">
    <reaction evidence="17">
        <text>O-acetyl-L-serine + hydrogen sulfide = L-cysteine + acetate</text>
        <dbReference type="Rhea" id="RHEA:14829"/>
        <dbReference type="ChEBI" id="CHEBI:29919"/>
        <dbReference type="ChEBI" id="CHEBI:30089"/>
        <dbReference type="ChEBI" id="CHEBI:35235"/>
        <dbReference type="ChEBI" id="CHEBI:58340"/>
        <dbReference type="EC" id="2.5.1.47"/>
    </reaction>
</comment>
<dbReference type="GO" id="GO:0005737">
    <property type="term" value="C:cytoplasm"/>
    <property type="evidence" value="ECO:0007669"/>
    <property type="project" value="UniProtKB-SubCell"/>
</dbReference>
<feature type="binding site" evidence="18">
    <location>
        <position position="539"/>
    </location>
    <ligand>
        <name>Zn(2+)</name>
        <dbReference type="ChEBI" id="CHEBI:29105"/>
    </ligand>
</feature>
<comment type="cofactor">
    <cofactor evidence="18">
        <name>Zn(2+)</name>
        <dbReference type="ChEBI" id="CHEBI:29105"/>
    </cofactor>
    <text evidence="18">Binds 1 zinc ion per subunit.</text>
</comment>
<keyword evidence="12 18" id="KW-0067">ATP-binding</keyword>
<dbReference type="InterPro" id="IPR015273">
    <property type="entry name" value="Cys-tRNA-synt_Ia_DALR"/>
</dbReference>
<dbReference type="Pfam" id="PF09190">
    <property type="entry name" value="DALR_2"/>
    <property type="match status" value="1"/>
</dbReference>
<keyword evidence="11 18" id="KW-0862">Zinc</keyword>
<comment type="catalytic activity">
    <reaction evidence="18">
        <text>tRNA(Cys) + L-cysteine + ATP = L-cysteinyl-tRNA(Cys) + AMP + diphosphate</text>
        <dbReference type="Rhea" id="RHEA:17773"/>
        <dbReference type="Rhea" id="RHEA-COMP:9661"/>
        <dbReference type="Rhea" id="RHEA-COMP:9679"/>
        <dbReference type="ChEBI" id="CHEBI:30616"/>
        <dbReference type="ChEBI" id="CHEBI:33019"/>
        <dbReference type="ChEBI" id="CHEBI:35235"/>
        <dbReference type="ChEBI" id="CHEBI:78442"/>
        <dbReference type="ChEBI" id="CHEBI:78517"/>
        <dbReference type="ChEBI" id="CHEBI:456215"/>
        <dbReference type="EC" id="6.1.1.16"/>
    </reaction>
</comment>
<dbReference type="NCBIfam" id="TIGR01136">
    <property type="entry name" value="cysKM"/>
    <property type="match status" value="1"/>
</dbReference>
<dbReference type="Proteomes" id="UP000192418">
    <property type="component" value="Unassembled WGS sequence"/>
</dbReference>
<comment type="caution">
    <text evidence="18">Lacks conserved residue(s) required for the propagation of feature annotation.</text>
</comment>
<dbReference type="InterPro" id="IPR015803">
    <property type="entry name" value="Cys-tRNA-ligase"/>
</dbReference>
<keyword evidence="23" id="KW-1185">Reference proteome</keyword>
<dbReference type="GO" id="GO:0008270">
    <property type="term" value="F:zinc ion binding"/>
    <property type="evidence" value="ECO:0007669"/>
    <property type="project" value="UniProtKB-UniRule"/>
</dbReference>
<dbReference type="PROSITE" id="PS00165">
    <property type="entry name" value="DEHYDRATASE_SER_THR"/>
    <property type="match status" value="1"/>
</dbReference>
<evidence type="ECO:0000256" key="17">
    <source>
        <dbReference type="ARBA" id="ARBA00047931"/>
    </source>
</evidence>
<dbReference type="EC" id="6.1.1.16" evidence="18"/>
<comment type="subunit">
    <text evidence="5 18">Monomer.</text>
</comment>
<dbReference type="SUPFAM" id="SSF53686">
    <property type="entry name" value="Tryptophan synthase beta subunit-like PLP-dependent enzymes"/>
    <property type="match status" value="1"/>
</dbReference>
<dbReference type="InterPro" id="IPR000634">
    <property type="entry name" value="Ser/Thr_deHydtase_PyrdxlP-BS"/>
</dbReference>
<evidence type="ECO:0000256" key="15">
    <source>
        <dbReference type="ARBA" id="ARBA00023146"/>
    </source>
</evidence>
<keyword evidence="7" id="KW-0028">Amino-acid biosynthesis</keyword>
<dbReference type="STRING" id="1121400.SAMN02746065_109102"/>
<dbReference type="FunFam" id="3.40.50.1100:FF:000006">
    <property type="entry name" value="Cysteine synthase"/>
    <property type="match status" value="1"/>
</dbReference>
<protein>
    <recommendedName>
        <fullName evidence="18">Cysteine--tRNA ligase</fullName>
        <ecNumber evidence="18">6.1.1.16</ecNumber>
    </recommendedName>
    <alternativeName>
        <fullName evidence="18">Cysteinyl-tRNA synthetase</fullName>
        <shortName evidence="18">CysRS</shortName>
    </alternativeName>
</protein>
<feature type="binding site" evidence="18">
    <location>
        <position position="543"/>
    </location>
    <ligand>
        <name>Zn(2+)</name>
        <dbReference type="ChEBI" id="CHEBI:29105"/>
    </ligand>
</feature>
<feature type="binding site" evidence="19">
    <location>
        <position position="258"/>
    </location>
    <ligand>
        <name>pyridoxal 5'-phosphate</name>
        <dbReference type="ChEBI" id="CHEBI:597326"/>
    </ligand>
</feature>
<keyword evidence="13 19" id="KW-0663">Pyridoxal phosphate</keyword>
<evidence type="ECO:0000256" key="9">
    <source>
        <dbReference type="ARBA" id="ARBA00022723"/>
    </source>
</evidence>
<dbReference type="Gene3D" id="3.40.50.1100">
    <property type="match status" value="2"/>
</dbReference>
<dbReference type="Pfam" id="PF00291">
    <property type="entry name" value="PALP"/>
    <property type="match status" value="1"/>
</dbReference>
<keyword evidence="15 18" id="KW-0030">Aminoacyl-tRNA synthetase</keyword>
<dbReference type="InterPro" id="IPR005856">
    <property type="entry name" value="Cys_synth"/>
</dbReference>
<accession>A0A1W2BSZ9</accession>
<dbReference type="InterPro" id="IPR014729">
    <property type="entry name" value="Rossmann-like_a/b/a_fold"/>
</dbReference>
<dbReference type="GO" id="GO:0006423">
    <property type="term" value="P:cysteinyl-tRNA aminoacylation"/>
    <property type="evidence" value="ECO:0007669"/>
    <property type="project" value="UniProtKB-UniRule"/>
</dbReference>
<dbReference type="HAMAP" id="MF_00041">
    <property type="entry name" value="Cys_tRNA_synth"/>
    <property type="match status" value="1"/>
</dbReference>
<evidence type="ECO:0000259" key="21">
    <source>
        <dbReference type="SMART" id="SM00840"/>
    </source>
</evidence>
<evidence type="ECO:0000256" key="20">
    <source>
        <dbReference type="PIRSR" id="PIRSR605856-51"/>
    </source>
</evidence>
<evidence type="ECO:0000256" key="5">
    <source>
        <dbReference type="ARBA" id="ARBA00011245"/>
    </source>
</evidence>
<dbReference type="AlphaFoldDB" id="A0A1W2BSZ9"/>
<evidence type="ECO:0000256" key="12">
    <source>
        <dbReference type="ARBA" id="ARBA00022840"/>
    </source>
</evidence>
<keyword evidence="18" id="KW-0963">Cytoplasm</keyword>
<keyword evidence="16" id="KW-0198">Cysteine biosynthesis</keyword>
<evidence type="ECO:0000313" key="23">
    <source>
        <dbReference type="Proteomes" id="UP000192418"/>
    </source>
</evidence>
<dbReference type="InterPro" id="IPR009080">
    <property type="entry name" value="tRNAsynth_Ia_anticodon-bd"/>
</dbReference>
<dbReference type="InterPro" id="IPR024909">
    <property type="entry name" value="Cys-tRNA/MSH_ligase"/>
</dbReference>
<evidence type="ECO:0000256" key="11">
    <source>
        <dbReference type="ARBA" id="ARBA00022833"/>
    </source>
</evidence>
<dbReference type="PRINTS" id="PR00983">
    <property type="entry name" value="TRNASYNTHCYS"/>
</dbReference>
<keyword evidence="8" id="KW-0808">Transferase</keyword>
<dbReference type="GO" id="GO:0030170">
    <property type="term" value="F:pyridoxal phosphate binding"/>
    <property type="evidence" value="ECO:0007669"/>
    <property type="project" value="InterPro"/>
</dbReference>
<feature type="binding site" evidence="18">
    <location>
        <position position="329"/>
    </location>
    <ligand>
        <name>Zn(2+)</name>
        <dbReference type="ChEBI" id="CHEBI:29105"/>
    </ligand>
</feature>
<dbReference type="PROSITE" id="PS00901">
    <property type="entry name" value="CYS_SYNTHASE"/>
    <property type="match status" value="1"/>
</dbReference>
<feature type="binding site" evidence="19">
    <location>
        <begin position="177"/>
        <end position="181"/>
    </location>
    <ligand>
        <name>pyridoxal 5'-phosphate</name>
        <dbReference type="ChEBI" id="CHEBI:597326"/>
    </ligand>
</feature>
<dbReference type="Pfam" id="PF01406">
    <property type="entry name" value="tRNA-synt_1e"/>
    <property type="match status" value="1"/>
</dbReference>
<comment type="similarity">
    <text evidence="4">Belongs to the cysteine synthase/cystathionine beta-synthase family.</text>
</comment>
<sequence length="760" mass="84607">MSYSILNSIGNTPLVEITRLNEVPGVTLLAKLEYLNPGGSIKDRAALSMIESGEKTGELTRDKIVVEATSGNTGIGLAMICSVKGYKLLLTMSESASEERKMILRARGAQILLTPGTKGSDGAIEEVYRLARENPDRYFMTDQYNNKANWQAHYRTTAHEIWEQTQGKVSSVVATLGTGGTLMGLSRGLKEFNPAIRIIGAEPFLGHGIQGLKNMKESYRPHIFDKKRLDEKINIADDEAFETARQLARKEGLFVGMSSGAAMAVALKEARKIKSGVIVVILPDSGERYLSTSLFTVKDHISLNLYNSLTRSQALFKPLNQGKAGIYTCGPTVHKRLEPGQFRRYVATDLLCRYLEYKKIAVNHVVNITDLDDKTIQGAEAAEEDLSRYTRHYIDLFKKDLTALGVRPAQAMPLVSEQVDSMVQLATTLADKGFAYEKLNSLYFDISSLPGYGTFSGVDLDKIRLGATVDLDDYEKDNPRDFTLLKRIGLSELKKGICVNTRWGNVRPSLHLQCAAISMSYLGERFDIHTGSRELVFPHHENEMAIARAATGSALVETWMHCESVQYDGSLGGEDASDFTLEDLVNQGWSYRVIRFWLLSIHYRKVLVLSASALDAARSSLDKLDRCVKGLLRVTDGTPFAELDQLLYDIRHGFSTAMDDDFKISQVLAMLFKSVKTLNRLMDMKAIDPQGAGAVIAAFKEVDQVLNVMDFTPADHPSETVKNLMEKRELARTNQEWEEADRLRDELVAMGVELHDKKVD</sequence>
<keyword evidence="9 18" id="KW-0479">Metal-binding</keyword>
<dbReference type="UniPathway" id="UPA00136">
    <property type="reaction ID" value="UER00200"/>
</dbReference>
<dbReference type="OrthoDB" id="9815130at2"/>
<evidence type="ECO:0000256" key="13">
    <source>
        <dbReference type="ARBA" id="ARBA00022898"/>
    </source>
</evidence>
<dbReference type="GO" id="GO:0006535">
    <property type="term" value="P:cysteine biosynthetic process from serine"/>
    <property type="evidence" value="ECO:0007669"/>
    <property type="project" value="InterPro"/>
</dbReference>
<evidence type="ECO:0000256" key="2">
    <source>
        <dbReference type="ARBA" id="ARBA00004962"/>
    </source>
</evidence>
<dbReference type="GO" id="GO:0004124">
    <property type="term" value="F:cysteine synthase activity"/>
    <property type="evidence" value="ECO:0007669"/>
    <property type="project" value="UniProtKB-EC"/>
</dbReference>
<keyword evidence="6 18" id="KW-0436">Ligase</keyword>
<dbReference type="EMBL" id="FWXY01000009">
    <property type="protein sequence ID" value="SMC76009.1"/>
    <property type="molecule type" value="Genomic_DNA"/>
</dbReference>
<feature type="binding site" evidence="18">
    <location>
        <position position="514"/>
    </location>
    <ligand>
        <name>Zn(2+)</name>
        <dbReference type="ChEBI" id="CHEBI:29105"/>
    </ligand>
</feature>
<dbReference type="GO" id="GO:0005524">
    <property type="term" value="F:ATP binding"/>
    <property type="evidence" value="ECO:0007669"/>
    <property type="project" value="UniProtKB-UniRule"/>
</dbReference>
<dbReference type="InterPro" id="IPR036052">
    <property type="entry name" value="TrpB-like_PALP_sf"/>
</dbReference>
<dbReference type="Gene3D" id="1.20.120.1910">
    <property type="entry name" value="Cysteine-tRNA ligase, C-terminal anti-codon recognition domain"/>
    <property type="match status" value="1"/>
</dbReference>
<dbReference type="InterPro" id="IPR001216">
    <property type="entry name" value="P-phosphate_BS"/>
</dbReference>
<evidence type="ECO:0000256" key="19">
    <source>
        <dbReference type="PIRSR" id="PIRSR605856-50"/>
    </source>
</evidence>
<dbReference type="InterPro" id="IPR001926">
    <property type="entry name" value="TrpB-like_PALP"/>
</dbReference>
<dbReference type="GO" id="GO:0004817">
    <property type="term" value="F:cysteine-tRNA ligase activity"/>
    <property type="evidence" value="ECO:0007669"/>
    <property type="project" value="UniProtKB-UniRule"/>
</dbReference>
<evidence type="ECO:0000256" key="7">
    <source>
        <dbReference type="ARBA" id="ARBA00022605"/>
    </source>
</evidence>
<evidence type="ECO:0000256" key="4">
    <source>
        <dbReference type="ARBA" id="ARBA00007103"/>
    </source>
</evidence>
<comment type="pathway">
    <text evidence="2">Amino-acid biosynthesis; L-cysteine biosynthesis; L-cysteine from L-serine: step 2/2.</text>
</comment>
<evidence type="ECO:0000256" key="1">
    <source>
        <dbReference type="ARBA" id="ARBA00001933"/>
    </source>
</evidence>
<comment type="similarity">
    <text evidence="3 18">Belongs to the class-I aminoacyl-tRNA synthetase family.</text>
</comment>
<comment type="cofactor">
    <cofactor evidence="1 19">
        <name>pyridoxal 5'-phosphate</name>
        <dbReference type="ChEBI" id="CHEBI:597326"/>
    </cofactor>
</comment>
<evidence type="ECO:0000256" key="6">
    <source>
        <dbReference type="ARBA" id="ARBA00022598"/>
    </source>
</evidence>
<dbReference type="SUPFAM" id="SSF47323">
    <property type="entry name" value="Anticodon-binding domain of a subclass of class I aminoacyl-tRNA synthetases"/>
    <property type="match status" value="1"/>
</dbReference>
<dbReference type="SUPFAM" id="SSF52374">
    <property type="entry name" value="Nucleotidylyl transferase"/>
    <property type="match status" value="1"/>
</dbReference>
<evidence type="ECO:0000256" key="8">
    <source>
        <dbReference type="ARBA" id="ARBA00022679"/>
    </source>
</evidence>
<keyword evidence="14 18" id="KW-0648">Protein biosynthesis</keyword>
<name>A0A1W2BSZ9_9BACT</name>
<dbReference type="InterPro" id="IPR032678">
    <property type="entry name" value="tRNA-synt_1_cat_dom"/>
</dbReference>